<dbReference type="PANTHER" id="PTHR42788:SF19">
    <property type="entry name" value="ALIPHATIC SULFONATES IMPORT ATP-BINDING PROTEIN SSUB 2"/>
    <property type="match status" value="1"/>
</dbReference>
<dbReference type="InterPro" id="IPR017871">
    <property type="entry name" value="ABC_transporter-like_CS"/>
</dbReference>
<gene>
    <name evidence="5" type="ORF">ACFSJG_14665</name>
</gene>
<keyword evidence="2" id="KW-0547">Nucleotide-binding</keyword>
<dbReference type="InterPro" id="IPR050166">
    <property type="entry name" value="ABC_transporter_ATP-bind"/>
</dbReference>
<evidence type="ECO:0000259" key="4">
    <source>
        <dbReference type="PROSITE" id="PS50893"/>
    </source>
</evidence>
<dbReference type="InterPro" id="IPR003593">
    <property type="entry name" value="AAA+_ATPase"/>
</dbReference>
<feature type="domain" description="ABC transporter" evidence="4">
    <location>
        <begin position="9"/>
        <end position="202"/>
    </location>
</feature>
<dbReference type="PANTHER" id="PTHR42788">
    <property type="entry name" value="TAURINE IMPORT ATP-BINDING PROTEIN-RELATED"/>
    <property type="match status" value="1"/>
</dbReference>
<dbReference type="RefSeq" id="WP_378485918.1">
    <property type="nucleotide sequence ID" value="NZ_JBHUFB010000010.1"/>
</dbReference>
<dbReference type="Gene3D" id="3.40.50.300">
    <property type="entry name" value="P-loop containing nucleotide triphosphate hydrolases"/>
    <property type="match status" value="1"/>
</dbReference>
<accession>A0ABW4P6Y4</accession>
<evidence type="ECO:0000313" key="5">
    <source>
        <dbReference type="EMBL" id="MFD1813462.1"/>
    </source>
</evidence>
<evidence type="ECO:0000256" key="2">
    <source>
        <dbReference type="ARBA" id="ARBA00022741"/>
    </source>
</evidence>
<protein>
    <submittedName>
        <fullName evidence="5">ATP-binding cassette domain-containing protein</fullName>
    </submittedName>
</protein>
<proteinExistence type="predicted"/>
<organism evidence="5 6">
    <name type="scientific">Rhodococcus gannanensis</name>
    <dbReference type="NCBI Taxonomy" id="1960308"/>
    <lineage>
        <taxon>Bacteria</taxon>
        <taxon>Bacillati</taxon>
        <taxon>Actinomycetota</taxon>
        <taxon>Actinomycetes</taxon>
        <taxon>Mycobacteriales</taxon>
        <taxon>Nocardiaceae</taxon>
        <taxon>Rhodococcus</taxon>
    </lineage>
</organism>
<keyword evidence="1" id="KW-0813">Transport</keyword>
<dbReference type="GO" id="GO:0005524">
    <property type="term" value="F:ATP binding"/>
    <property type="evidence" value="ECO:0007669"/>
    <property type="project" value="UniProtKB-KW"/>
</dbReference>
<dbReference type="PROSITE" id="PS50893">
    <property type="entry name" value="ABC_TRANSPORTER_2"/>
    <property type="match status" value="1"/>
</dbReference>
<keyword evidence="6" id="KW-1185">Reference proteome</keyword>
<evidence type="ECO:0000313" key="6">
    <source>
        <dbReference type="Proteomes" id="UP001597286"/>
    </source>
</evidence>
<dbReference type="SMART" id="SM00382">
    <property type="entry name" value="AAA"/>
    <property type="match status" value="1"/>
</dbReference>
<reference evidence="6" key="1">
    <citation type="journal article" date="2019" name="Int. J. Syst. Evol. Microbiol.">
        <title>The Global Catalogue of Microorganisms (GCM) 10K type strain sequencing project: providing services to taxonomists for standard genome sequencing and annotation.</title>
        <authorList>
            <consortium name="The Broad Institute Genomics Platform"/>
            <consortium name="The Broad Institute Genome Sequencing Center for Infectious Disease"/>
            <person name="Wu L."/>
            <person name="Ma J."/>
        </authorList>
    </citation>
    <scope>NUCLEOTIDE SEQUENCE [LARGE SCALE GENOMIC DNA]</scope>
    <source>
        <strain evidence="6">DT72</strain>
    </source>
</reference>
<dbReference type="InterPro" id="IPR027417">
    <property type="entry name" value="P-loop_NTPase"/>
</dbReference>
<evidence type="ECO:0000256" key="1">
    <source>
        <dbReference type="ARBA" id="ARBA00022448"/>
    </source>
</evidence>
<dbReference type="SUPFAM" id="SSF52540">
    <property type="entry name" value="P-loop containing nucleoside triphosphate hydrolases"/>
    <property type="match status" value="1"/>
</dbReference>
<name>A0ABW4P6Y4_9NOCA</name>
<keyword evidence="3 5" id="KW-0067">ATP-binding</keyword>
<evidence type="ECO:0000256" key="3">
    <source>
        <dbReference type="ARBA" id="ARBA00022840"/>
    </source>
</evidence>
<sequence>MSGHDSPLVEFDRVDLSRGGRVIVEDFSMRIEPGEVVALVGPSGRGKTTVLHAAAGLVEPSAGTVTRRVERQGVLFQEPRLLPWMSVQRNVLLGAPGRGVWSRSSNPDVERLLESVGLEGTAAMPPFRLSGGMQRRVALARALFGDPAVVFADEPFAHLDSGSARLVAEVLSRAADSGVAVLVTAHDTGEPFPLMGNYRTLIL</sequence>
<dbReference type="Pfam" id="PF00005">
    <property type="entry name" value="ABC_tran"/>
    <property type="match status" value="1"/>
</dbReference>
<comment type="caution">
    <text evidence="5">The sequence shown here is derived from an EMBL/GenBank/DDBJ whole genome shotgun (WGS) entry which is preliminary data.</text>
</comment>
<dbReference type="InterPro" id="IPR003439">
    <property type="entry name" value="ABC_transporter-like_ATP-bd"/>
</dbReference>
<dbReference type="PROSITE" id="PS00211">
    <property type="entry name" value="ABC_TRANSPORTER_1"/>
    <property type="match status" value="1"/>
</dbReference>
<dbReference type="Proteomes" id="UP001597286">
    <property type="component" value="Unassembled WGS sequence"/>
</dbReference>
<dbReference type="EMBL" id="JBHUFB010000010">
    <property type="protein sequence ID" value="MFD1813462.1"/>
    <property type="molecule type" value="Genomic_DNA"/>
</dbReference>